<dbReference type="EMBL" id="WOFH01000003">
    <property type="protein sequence ID" value="MUN36707.1"/>
    <property type="molecule type" value="Genomic_DNA"/>
</dbReference>
<evidence type="ECO:0000256" key="2">
    <source>
        <dbReference type="SAM" id="Phobius"/>
    </source>
</evidence>
<evidence type="ECO:0008006" key="5">
    <source>
        <dbReference type="Google" id="ProtNLM"/>
    </source>
</evidence>
<evidence type="ECO:0000313" key="3">
    <source>
        <dbReference type="EMBL" id="MUN36707.1"/>
    </source>
</evidence>
<sequence>MEPVSAAFLFLVCGLALVGVVAAVVLWPRLAGPGPRPLASRTGVLVATQALLTAAVVLLANKYFVFYATWNDLFGSDVAKVKVNQVQPSRGGHAGPAELVRRTTTDLAPDHRGREQGPARDGRVDRLEIHGPRSGIDTEAYAYLPPQYFQPAYAGKRLPVVVLLSGGPAAMAWIKQARLPDAADKATEDRTAQPMIYVMLGAPRACVDTPGRRGGLPETFLAQDLPPALAGTYRLPSTRKGWGLAGIGEGGRCAARLAMLHSDRFATAASLGGRFDPPGPPAKAEPPGAGEPPATAVPVEAGKRHKHGKHDKPKRYGLPGAKGDPYGGSPVYRRDNDLLWRLEHLPPPPVAIFATTGAGGEEQRQADRLVALAKPPMWASRTIIPAVLKTPRDWRPHIPPVLQWLSTHLRAE</sequence>
<dbReference type="AlphaFoldDB" id="A0A7K1KXB8"/>
<dbReference type="RefSeq" id="WP_156215785.1">
    <property type="nucleotide sequence ID" value="NZ_WOFH01000003.1"/>
</dbReference>
<evidence type="ECO:0000313" key="4">
    <source>
        <dbReference type="Proteomes" id="UP000432015"/>
    </source>
</evidence>
<feature type="region of interest" description="Disordered" evidence="1">
    <location>
        <begin position="270"/>
        <end position="330"/>
    </location>
</feature>
<dbReference type="Proteomes" id="UP000432015">
    <property type="component" value="Unassembled WGS sequence"/>
</dbReference>
<feature type="compositionally biased region" description="Basic residues" evidence="1">
    <location>
        <begin position="303"/>
        <end position="315"/>
    </location>
</feature>
<feature type="compositionally biased region" description="Basic and acidic residues" evidence="1">
    <location>
        <begin position="99"/>
        <end position="124"/>
    </location>
</feature>
<gene>
    <name evidence="3" type="ORF">GNZ18_08880</name>
</gene>
<keyword evidence="2" id="KW-1133">Transmembrane helix</keyword>
<dbReference type="PANTHER" id="PTHR48098:SF1">
    <property type="entry name" value="DIACYLGLYCEROL ACYLTRANSFERASE_MYCOLYLTRANSFERASE AG85A"/>
    <property type="match status" value="1"/>
</dbReference>
<comment type="caution">
    <text evidence="3">The sequence shown here is derived from an EMBL/GenBank/DDBJ whole genome shotgun (WGS) entry which is preliminary data.</text>
</comment>
<feature type="transmembrane region" description="Helical" evidence="2">
    <location>
        <begin position="38"/>
        <end position="60"/>
    </location>
</feature>
<keyword evidence="2" id="KW-0812">Transmembrane</keyword>
<protein>
    <recommendedName>
        <fullName evidence="5">Esterase</fullName>
    </recommendedName>
</protein>
<evidence type="ECO:0000256" key="1">
    <source>
        <dbReference type="SAM" id="MobiDB-lite"/>
    </source>
</evidence>
<keyword evidence="4" id="KW-1185">Reference proteome</keyword>
<dbReference type="InterPro" id="IPR000801">
    <property type="entry name" value="Esterase-like"/>
</dbReference>
<dbReference type="SUPFAM" id="SSF53474">
    <property type="entry name" value="alpha/beta-Hydrolases"/>
    <property type="match status" value="1"/>
</dbReference>
<dbReference type="Pfam" id="PF00756">
    <property type="entry name" value="Esterase"/>
    <property type="match status" value="1"/>
</dbReference>
<reference evidence="3 4" key="1">
    <citation type="submission" date="2019-11" db="EMBL/GenBank/DDBJ databases">
        <authorList>
            <person name="Cao P."/>
        </authorList>
    </citation>
    <scope>NUCLEOTIDE SEQUENCE [LARGE SCALE GENOMIC DNA]</scope>
    <source>
        <strain evidence="3 4">NEAU-AAG5</strain>
    </source>
</reference>
<dbReference type="InterPro" id="IPR029058">
    <property type="entry name" value="AB_hydrolase_fold"/>
</dbReference>
<keyword evidence="2" id="KW-0472">Membrane</keyword>
<dbReference type="Gene3D" id="3.40.50.1820">
    <property type="entry name" value="alpha/beta hydrolase"/>
    <property type="match status" value="1"/>
</dbReference>
<dbReference type="InterPro" id="IPR050583">
    <property type="entry name" value="Mycobacterial_A85_antigen"/>
</dbReference>
<name>A0A7K1KXB8_9ACTN</name>
<dbReference type="GO" id="GO:0016747">
    <property type="term" value="F:acyltransferase activity, transferring groups other than amino-acyl groups"/>
    <property type="evidence" value="ECO:0007669"/>
    <property type="project" value="TreeGrafter"/>
</dbReference>
<dbReference type="PANTHER" id="PTHR48098">
    <property type="entry name" value="ENTEROCHELIN ESTERASE-RELATED"/>
    <property type="match status" value="1"/>
</dbReference>
<accession>A0A7K1KXB8</accession>
<feature type="compositionally biased region" description="Low complexity" evidence="1">
    <location>
        <begin position="285"/>
        <end position="300"/>
    </location>
</feature>
<proteinExistence type="predicted"/>
<feature type="region of interest" description="Disordered" evidence="1">
    <location>
        <begin position="87"/>
        <end position="124"/>
    </location>
</feature>
<organism evidence="3 4">
    <name type="scientific">Actinomadura litoris</name>
    <dbReference type="NCBI Taxonomy" id="2678616"/>
    <lineage>
        <taxon>Bacteria</taxon>
        <taxon>Bacillati</taxon>
        <taxon>Actinomycetota</taxon>
        <taxon>Actinomycetes</taxon>
        <taxon>Streptosporangiales</taxon>
        <taxon>Thermomonosporaceae</taxon>
        <taxon>Actinomadura</taxon>
    </lineage>
</organism>